<feature type="transmembrane region" description="Helical" evidence="7">
    <location>
        <begin position="220"/>
        <end position="244"/>
    </location>
</feature>
<evidence type="ECO:0000313" key="8">
    <source>
        <dbReference type="EMBL" id="GAA0429342.1"/>
    </source>
</evidence>
<feature type="transmembrane region" description="Helical" evidence="7">
    <location>
        <begin position="148"/>
        <end position="168"/>
    </location>
</feature>
<dbReference type="Proteomes" id="UP001501459">
    <property type="component" value="Unassembled WGS sequence"/>
</dbReference>
<evidence type="ECO:0000256" key="3">
    <source>
        <dbReference type="ARBA" id="ARBA00022692"/>
    </source>
</evidence>
<keyword evidence="4 7" id="KW-1133">Transmembrane helix</keyword>
<evidence type="ECO:0000256" key="5">
    <source>
        <dbReference type="ARBA" id="ARBA00023136"/>
    </source>
</evidence>
<comment type="subcellular location">
    <subcellularLocation>
        <location evidence="1">Cell membrane</location>
        <topology evidence="1">Multi-pass membrane protein</topology>
    </subcellularLocation>
</comment>
<name>A0ABN0Z1X5_9BACI</name>
<keyword evidence="5 7" id="KW-0472">Membrane</keyword>
<dbReference type="PIRSF" id="PIRSF006060">
    <property type="entry name" value="AA_transporter"/>
    <property type="match status" value="1"/>
</dbReference>
<evidence type="ECO:0000256" key="6">
    <source>
        <dbReference type="SAM" id="MobiDB-lite"/>
    </source>
</evidence>
<sequence length="472" mass="50808">MSKQMKRTVGLWGGIATAVGIVVSSSAMVSLGEGFGLGGSGFIIAIGLALILNLFVALSFSELSGIVPRAGGLNHYTLPAMGPLVGNIAVISGYVLVTVFSGSAEAAIIGNVFTDVFSLNVSPLIISLLAVALLGFTNLFGVKVFSSIQVVLTTFLISSTIILGIIAITGSGTGETVSTNLEFNPMGWSVLSLTALAFWLFVGVEFVTPLAEEIKRPNMFIPLSMVLGLVIIFIAHTLFGFGAIKYAPLDNLAESGSPHVVAAEAILGQTGYFWMGIVTVLATTSTLNTLINAIARMIYDMGREGQMPKVFGKLNRWGTPSAAILFMSFLFVFFLIIGFTEGTSITTFILAGSLCWMIAYIIAHLNVIILRFRYPAAKRGFKSPFGVTFQIIGIVGLIYIIFNISSDPSQAADVYKYSLIFLGLSVIYSYIWVKYVMKRPVFQPVPLDELTNHRQHSTEEHSIDDKEDISNV</sequence>
<evidence type="ECO:0000256" key="2">
    <source>
        <dbReference type="ARBA" id="ARBA00022475"/>
    </source>
</evidence>
<feature type="region of interest" description="Disordered" evidence="6">
    <location>
        <begin position="453"/>
        <end position="472"/>
    </location>
</feature>
<dbReference type="PANTHER" id="PTHR42770">
    <property type="entry name" value="AMINO ACID TRANSPORTER-RELATED"/>
    <property type="match status" value="1"/>
</dbReference>
<feature type="transmembrane region" description="Helical" evidence="7">
    <location>
        <begin position="384"/>
        <end position="402"/>
    </location>
</feature>
<dbReference type="InterPro" id="IPR002293">
    <property type="entry name" value="AA/rel_permease1"/>
</dbReference>
<organism evidence="8 9">
    <name type="scientific">Lentibacillus halophilus</name>
    <dbReference type="NCBI Taxonomy" id="295065"/>
    <lineage>
        <taxon>Bacteria</taxon>
        <taxon>Bacillati</taxon>
        <taxon>Bacillota</taxon>
        <taxon>Bacilli</taxon>
        <taxon>Bacillales</taxon>
        <taxon>Bacillaceae</taxon>
        <taxon>Lentibacillus</taxon>
    </lineage>
</organism>
<dbReference type="EMBL" id="BAAADM010000005">
    <property type="protein sequence ID" value="GAA0429342.1"/>
    <property type="molecule type" value="Genomic_DNA"/>
</dbReference>
<feature type="transmembrane region" description="Helical" evidence="7">
    <location>
        <begin position="272"/>
        <end position="299"/>
    </location>
</feature>
<feature type="transmembrane region" description="Helical" evidence="7">
    <location>
        <begin position="414"/>
        <end position="433"/>
    </location>
</feature>
<keyword evidence="9" id="KW-1185">Reference proteome</keyword>
<feature type="transmembrane region" description="Helical" evidence="7">
    <location>
        <begin position="84"/>
        <end position="109"/>
    </location>
</feature>
<evidence type="ECO:0000256" key="4">
    <source>
        <dbReference type="ARBA" id="ARBA00022989"/>
    </source>
</evidence>
<proteinExistence type="predicted"/>
<dbReference type="Gene3D" id="1.20.1740.10">
    <property type="entry name" value="Amino acid/polyamine transporter I"/>
    <property type="match status" value="1"/>
</dbReference>
<accession>A0ABN0Z1X5</accession>
<feature type="transmembrane region" description="Helical" evidence="7">
    <location>
        <begin position="320"/>
        <end position="339"/>
    </location>
</feature>
<dbReference type="Pfam" id="PF13520">
    <property type="entry name" value="AA_permease_2"/>
    <property type="match status" value="1"/>
</dbReference>
<comment type="caution">
    <text evidence="8">The sequence shown here is derived from an EMBL/GenBank/DDBJ whole genome shotgun (WGS) entry which is preliminary data.</text>
</comment>
<dbReference type="InterPro" id="IPR050367">
    <property type="entry name" value="APC_superfamily"/>
</dbReference>
<reference evidence="8 9" key="1">
    <citation type="journal article" date="2019" name="Int. J. Syst. Evol. Microbiol.">
        <title>The Global Catalogue of Microorganisms (GCM) 10K type strain sequencing project: providing services to taxonomists for standard genome sequencing and annotation.</title>
        <authorList>
            <consortium name="The Broad Institute Genomics Platform"/>
            <consortium name="The Broad Institute Genome Sequencing Center for Infectious Disease"/>
            <person name="Wu L."/>
            <person name="Ma J."/>
        </authorList>
    </citation>
    <scope>NUCLEOTIDE SEQUENCE [LARGE SCALE GENOMIC DNA]</scope>
    <source>
        <strain evidence="8 9">JCM 12149</strain>
    </source>
</reference>
<keyword evidence="3 7" id="KW-0812">Transmembrane</keyword>
<feature type="transmembrane region" description="Helical" evidence="7">
    <location>
        <begin position="9"/>
        <end position="29"/>
    </location>
</feature>
<feature type="transmembrane region" description="Helical" evidence="7">
    <location>
        <begin position="121"/>
        <end position="141"/>
    </location>
</feature>
<keyword evidence="2" id="KW-1003">Cell membrane</keyword>
<feature type="compositionally biased region" description="Basic and acidic residues" evidence="6">
    <location>
        <begin position="453"/>
        <end position="464"/>
    </location>
</feature>
<gene>
    <name evidence="8" type="ORF">GCM10008983_02100</name>
</gene>
<feature type="transmembrane region" description="Helical" evidence="7">
    <location>
        <begin position="188"/>
        <end position="208"/>
    </location>
</feature>
<evidence type="ECO:0000313" key="9">
    <source>
        <dbReference type="Proteomes" id="UP001501459"/>
    </source>
</evidence>
<dbReference type="PANTHER" id="PTHR42770:SF12">
    <property type="entry name" value="AMINO ACID TRANSPORTER"/>
    <property type="match status" value="1"/>
</dbReference>
<dbReference type="RefSeq" id="WP_343750592.1">
    <property type="nucleotide sequence ID" value="NZ_BAAADM010000005.1"/>
</dbReference>
<protein>
    <submittedName>
        <fullName evidence="8">APC family permease</fullName>
    </submittedName>
</protein>
<feature type="transmembrane region" description="Helical" evidence="7">
    <location>
        <begin position="41"/>
        <end position="63"/>
    </location>
</feature>
<feature type="transmembrane region" description="Helical" evidence="7">
    <location>
        <begin position="345"/>
        <end position="372"/>
    </location>
</feature>
<evidence type="ECO:0000256" key="7">
    <source>
        <dbReference type="SAM" id="Phobius"/>
    </source>
</evidence>
<evidence type="ECO:0000256" key="1">
    <source>
        <dbReference type="ARBA" id="ARBA00004651"/>
    </source>
</evidence>